<accession>A0ABT3MNB7</accession>
<keyword evidence="2" id="KW-1185">Reference proteome</keyword>
<organism evidence="1 2">
    <name type="scientific">Leptospira soteropolitanensis</name>
    <dbReference type="NCBI Taxonomy" id="2950025"/>
    <lineage>
        <taxon>Bacteria</taxon>
        <taxon>Pseudomonadati</taxon>
        <taxon>Spirochaetota</taxon>
        <taxon>Spirochaetia</taxon>
        <taxon>Leptospirales</taxon>
        <taxon>Leptospiraceae</taxon>
        <taxon>Leptospira</taxon>
    </lineage>
</organism>
<reference evidence="1 2" key="1">
    <citation type="submission" date="2022-06" db="EMBL/GenBank/DDBJ databases">
        <title>Leptospira isolates from biofilms formed at urban environments.</title>
        <authorList>
            <person name="Ribeiro P.S."/>
            <person name="Sousa T."/>
            <person name="Carvalho N."/>
            <person name="Aburjaile F."/>
            <person name="Neves F."/>
            <person name="Oliveira D."/>
            <person name="Blanco L."/>
            <person name="Lima J."/>
            <person name="Costa F."/>
            <person name="Brenig B."/>
            <person name="Soares S."/>
            <person name="Ramos R."/>
            <person name="Goes-Neto A."/>
            <person name="Matiuzzi M."/>
            <person name="Azevedo V."/>
            <person name="Ristow P."/>
        </authorList>
    </citation>
    <scope>NUCLEOTIDE SEQUENCE [LARGE SCALE GENOMIC DNA]</scope>
    <source>
        <strain evidence="1 2">VSF19</strain>
    </source>
</reference>
<dbReference type="EMBL" id="JAMQPM010000017">
    <property type="protein sequence ID" value="MCW7528388.1"/>
    <property type="molecule type" value="Genomic_DNA"/>
</dbReference>
<dbReference type="Proteomes" id="UP001208912">
    <property type="component" value="Unassembled WGS sequence"/>
</dbReference>
<name>A0ABT3MNB7_9LEPT</name>
<gene>
    <name evidence="1" type="ORF">ND861_18670</name>
</gene>
<evidence type="ECO:0000313" key="1">
    <source>
        <dbReference type="EMBL" id="MCW7528388.1"/>
    </source>
</evidence>
<evidence type="ECO:0000313" key="2">
    <source>
        <dbReference type="Proteomes" id="UP001208912"/>
    </source>
</evidence>
<sequence length="51" mass="5564">MQRTLSPNFQLIEQTSANTQAGYSSQYTSFSIGLSFILGKDISLEMTTSIG</sequence>
<dbReference type="RefSeq" id="WP_265368981.1">
    <property type="nucleotide sequence ID" value="NZ_JAMQPM010000017.1"/>
</dbReference>
<comment type="caution">
    <text evidence="1">The sequence shown here is derived from an EMBL/GenBank/DDBJ whole genome shotgun (WGS) entry which is preliminary data.</text>
</comment>
<protein>
    <submittedName>
        <fullName evidence="1">Uncharacterized protein</fullName>
    </submittedName>
</protein>
<proteinExistence type="predicted"/>